<proteinExistence type="predicted"/>
<protein>
    <recommendedName>
        <fullName evidence="3">DUF1127 domain-containing protein</fullName>
    </recommendedName>
</protein>
<gene>
    <name evidence="1" type="ORF">SAMN04515678_11914</name>
</gene>
<organism evidence="1 2">
    <name type="scientific">Roseivivax sediminis</name>
    <dbReference type="NCBI Taxonomy" id="936889"/>
    <lineage>
        <taxon>Bacteria</taxon>
        <taxon>Pseudomonadati</taxon>
        <taxon>Pseudomonadota</taxon>
        <taxon>Alphaproteobacteria</taxon>
        <taxon>Rhodobacterales</taxon>
        <taxon>Roseobacteraceae</taxon>
        <taxon>Roseivivax</taxon>
    </lineage>
</organism>
<dbReference type="OrthoDB" id="7867799at2"/>
<accession>A0A1I2DX97</accession>
<dbReference type="AlphaFoldDB" id="A0A1I2DX97"/>
<evidence type="ECO:0000313" key="1">
    <source>
        <dbReference type="EMBL" id="SFE85058.1"/>
    </source>
</evidence>
<name>A0A1I2DX97_9RHOB</name>
<evidence type="ECO:0008006" key="3">
    <source>
        <dbReference type="Google" id="ProtNLM"/>
    </source>
</evidence>
<evidence type="ECO:0000313" key="2">
    <source>
        <dbReference type="Proteomes" id="UP000325289"/>
    </source>
</evidence>
<sequence>MAHADITNARFDRSDDHRGFFTRFFDGLIGIAEANHRVKRVQHLNALSDAELAKRGIRREDIARHVFGDILYI</sequence>
<dbReference type="RefSeq" id="WP_149758586.1">
    <property type="nucleotide sequence ID" value="NZ_FOMS01000019.1"/>
</dbReference>
<dbReference type="EMBL" id="FOMS01000019">
    <property type="protein sequence ID" value="SFE85058.1"/>
    <property type="molecule type" value="Genomic_DNA"/>
</dbReference>
<reference evidence="1 2" key="1">
    <citation type="submission" date="2016-10" db="EMBL/GenBank/DDBJ databases">
        <authorList>
            <person name="Varghese N."/>
            <person name="Submissions S."/>
        </authorList>
    </citation>
    <scope>NUCLEOTIDE SEQUENCE [LARGE SCALE GENOMIC DNA]</scope>
    <source>
        <strain evidence="2">YIM D21,KCTC 23444,ACCC 10710</strain>
    </source>
</reference>
<dbReference type="Proteomes" id="UP000325289">
    <property type="component" value="Unassembled WGS sequence"/>
</dbReference>
<keyword evidence="2" id="KW-1185">Reference proteome</keyword>